<evidence type="ECO:0000313" key="3">
    <source>
        <dbReference type="EMBL" id="RGW44324.1"/>
    </source>
</evidence>
<dbReference type="InterPro" id="IPR041527">
    <property type="entry name" value="YhcG_N"/>
</dbReference>
<dbReference type="EMBL" id="QROP01000016">
    <property type="protein sequence ID" value="RHL38279.1"/>
    <property type="molecule type" value="Genomic_DNA"/>
</dbReference>
<gene>
    <name evidence="5" type="ORF">DW026_07840</name>
    <name evidence="4" type="ORF">DWV60_04190</name>
    <name evidence="3" type="ORF">DWV76_03045</name>
    <name evidence="2" type="ORF">DXC61_09025</name>
</gene>
<feature type="domain" description="YhcG N-terminal" evidence="1">
    <location>
        <begin position="4"/>
        <end position="67"/>
    </location>
</feature>
<evidence type="ECO:0000313" key="5">
    <source>
        <dbReference type="EMBL" id="RHL38279.1"/>
    </source>
</evidence>
<accession>A0AA92U020</accession>
<evidence type="ECO:0000313" key="7">
    <source>
        <dbReference type="Proteomes" id="UP000283672"/>
    </source>
</evidence>
<evidence type="ECO:0000259" key="1">
    <source>
        <dbReference type="Pfam" id="PF17761"/>
    </source>
</evidence>
<organism evidence="3 8">
    <name type="scientific">Segatella copri</name>
    <dbReference type="NCBI Taxonomy" id="165179"/>
    <lineage>
        <taxon>Bacteria</taxon>
        <taxon>Pseudomonadati</taxon>
        <taxon>Bacteroidota</taxon>
        <taxon>Bacteroidia</taxon>
        <taxon>Bacteroidales</taxon>
        <taxon>Prevotellaceae</taxon>
        <taxon>Segatella</taxon>
    </lineage>
</organism>
<dbReference type="Proteomes" id="UP000283785">
    <property type="component" value="Unassembled WGS sequence"/>
</dbReference>
<evidence type="ECO:0000313" key="2">
    <source>
        <dbReference type="EMBL" id="RGL59150.1"/>
    </source>
</evidence>
<protein>
    <submittedName>
        <fullName evidence="3">DUF1016 family protein</fullName>
    </submittedName>
</protein>
<dbReference type="EMBL" id="QSSA01000018">
    <property type="protein sequence ID" value="RGL59150.1"/>
    <property type="molecule type" value="Genomic_DNA"/>
</dbReference>
<sequence length="82" mass="9559">MSDLKKRFRMAQLKAAVKVNTEMLKFYWSLGEDICEKQKQYKWGAKVVVRLSLDMRSEIPQSEGFSRPLPCKTLVCVLFKSN</sequence>
<comment type="caution">
    <text evidence="3">The sequence shown here is derived from an EMBL/GenBank/DDBJ whole genome shotgun (WGS) entry which is preliminary data.</text>
</comment>
<dbReference type="Pfam" id="PF17761">
    <property type="entry name" value="DUF1016_N"/>
    <property type="match status" value="1"/>
</dbReference>
<evidence type="ECO:0000313" key="6">
    <source>
        <dbReference type="Proteomes" id="UP000261187"/>
    </source>
</evidence>
<dbReference type="EMBL" id="QSAG01000003">
    <property type="protein sequence ID" value="RGW44324.1"/>
    <property type="molecule type" value="Genomic_DNA"/>
</dbReference>
<evidence type="ECO:0000313" key="4">
    <source>
        <dbReference type="EMBL" id="RGW69665.1"/>
    </source>
</evidence>
<proteinExistence type="predicted"/>
<dbReference type="Proteomes" id="UP000286077">
    <property type="component" value="Unassembled WGS sequence"/>
</dbReference>
<dbReference type="Proteomes" id="UP000261187">
    <property type="component" value="Unassembled WGS sequence"/>
</dbReference>
<dbReference type="Proteomes" id="UP000283672">
    <property type="component" value="Unassembled WGS sequence"/>
</dbReference>
<reference evidence="6 7" key="1">
    <citation type="submission" date="2018-08" db="EMBL/GenBank/DDBJ databases">
        <title>A genome reference for cultivated species of the human gut microbiota.</title>
        <authorList>
            <person name="Zou Y."/>
            <person name="Xue W."/>
            <person name="Luo G."/>
        </authorList>
    </citation>
    <scope>NUCLEOTIDE SEQUENCE [LARGE SCALE GENOMIC DNA]</scope>
    <source>
        <strain evidence="4 9">AF11-14</strain>
        <strain evidence="3 8">AF12-50</strain>
        <strain evidence="5 7">AF38-11</strain>
        <strain evidence="2 6">TF06-40</strain>
    </source>
</reference>
<dbReference type="AlphaFoldDB" id="A0AA92U020"/>
<name>A0AA92U020_9BACT</name>
<evidence type="ECO:0000313" key="9">
    <source>
        <dbReference type="Proteomes" id="UP000286077"/>
    </source>
</evidence>
<evidence type="ECO:0000313" key="8">
    <source>
        <dbReference type="Proteomes" id="UP000283785"/>
    </source>
</evidence>
<dbReference type="EMBL" id="QSAQ01000007">
    <property type="protein sequence ID" value="RGW69665.1"/>
    <property type="molecule type" value="Genomic_DNA"/>
</dbReference>